<dbReference type="Proteomes" id="UP001642464">
    <property type="component" value="Unassembled WGS sequence"/>
</dbReference>
<evidence type="ECO:0008006" key="3">
    <source>
        <dbReference type="Google" id="ProtNLM"/>
    </source>
</evidence>
<keyword evidence="2" id="KW-1185">Reference proteome</keyword>
<gene>
    <name evidence="1" type="ORF">SCF082_LOCUS969</name>
</gene>
<dbReference type="EMBL" id="CAXAMM010000447">
    <property type="protein sequence ID" value="CAK8987434.1"/>
    <property type="molecule type" value="Genomic_DNA"/>
</dbReference>
<comment type="caution">
    <text evidence="1">The sequence shown here is derived from an EMBL/GenBank/DDBJ whole genome shotgun (WGS) entry which is preliminary data.</text>
</comment>
<protein>
    <recommendedName>
        <fullName evidence="3">Cytochrome b561 domain-containing protein</fullName>
    </recommendedName>
</protein>
<proteinExistence type="predicted"/>
<evidence type="ECO:0000313" key="1">
    <source>
        <dbReference type="EMBL" id="CAK8987434.1"/>
    </source>
</evidence>
<accession>A0ABP0HB35</accession>
<sequence>MAGAAELLYGCHSALELFFGSLMVLRGRGSMDPVEGSTARARLYRRWHGCGLVALSSLGILILLKGKVHEEATSCISAALTIFHGGCVAVHALAATESAAAPKSLGGVAWKEAALSPHIPLTIGFAAHAAGMLP</sequence>
<evidence type="ECO:0000313" key="2">
    <source>
        <dbReference type="Proteomes" id="UP001642464"/>
    </source>
</evidence>
<reference evidence="1 2" key="1">
    <citation type="submission" date="2024-02" db="EMBL/GenBank/DDBJ databases">
        <authorList>
            <person name="Chen Y."/>
            <person name="Shah S."/>
            <person name="Dougan E. K."/>
            <person name="Thang M."/>
            <person name="Chan C."/>
        </authorList>
    </citation>
    <scope>NUCLEOTIDE SEQUENCE [LARGE SCALE GENOMIC DNA]</scope>
</reference>
<name>A0ABP0HB35_9DINO</name>
<organism evidence="1 2">
    <name type="scientific">Durusdinium trenchii</name>
    <dbReference type="NCBI Taxonomy" id="1381693"/>
    <lineage>
        <taxon>Eukaryota</taxon>
        <taxon>Sar</taxon>
        <taxon>Alveolata</taxon>
        <taxon>Dinophyceae</taxon>
        <taxon>Suessiales</taxon>
        <taxon>Symbiodiniaceae</taxon>
        <taxon>Durusdinium</taxon>
    </lineage>
</organism>